<name>A0A023HHP8_AUXPR</name>
<keyword evidence="2" id="KW-0150">Chloroplast</keyword>
<organism evidence="2">
    <name type="scientific">Auxenochlorella protothecoides</name>
    <name type="common">Green microalga</name>
    <name type="synonym">Chlorella protothecoides</name>
    <dbReference type="NCBI Taxonomy" id="3075"/>
    <lineage>
        <taxon>Eukaryota</taxon>
        <taxon>Viridiplantae</taxon>
        <taxon>Chlorophyta</taxon>
        <taxon>core chlorophytes</taxon>
        <taxon>Trebouxiophyceae</taxon>
        <taxon>Chlorellales</taxon>
        <taxon>Chlorellaceae</taxon>
        <taxon>Auxenochlorella</taxon>
    </lineage>
</organism>
<keyword evidence="1" id="KW-0472">Membrane</keyword>
<reference evidence="2" key="1">
    <citation type="submission" date="2013-02" db="EMBL/GenBank/DDBJ databases">
        <title>Chloroplast Sequencing of Green Alga Chlorella protothecoides and Comparative Analyses with C. variabilis and C. vulgaris.</title>
        <authorList>
            <person name="Park S.-H."/>
            <person name="Starkenburg S."/>
            <person name="Kyndt J."/>
            <person name="Angelova A."/>
            <person name="Chertkov O."/>
            <person name="Shen X."/>
            <person name="Brown J.K."/>
        </authorList>
    </citation>
    <scope>NUCLEOTIDE SEQUENCE</scope>
</reference>
<gene>
    <name evidence="3" type="ORF">BW920_0015</name>
</gene>
<evidence type="ECO:0000313" key="3">
    <source>
        <dbReference type="EMBL" id="ARU77492.1"/>
    </source>
</evidence>
<geneLocation type="chloroplast" evidence="2"/>
<proteinExistence type="predicted"/>
<feature type="transmembrane region" description="Helical" evidence="1">
    <location>
        <begin position="53"/>
        <end position="71"/>
    </location>
</feature>
<dbReference type="EMBL" id="KC631634">
    <property type="protein sequence ID" value="AGL10858.1"/>
    <property type="molecule type" value="Genomic_DNA"/>
</dbReference>
<sequence>MILKFMLDKVILIISLLILLFIVPQTTTRENVIFKKFYNSGFFSNFSQVEFTINLINWALILLFFGCTFLFSMY</sequence>
<dbReference type="EMBL" id="KY613608">
    <property type="protein sequence ID" value="ARU77492.1"/>
    <property type="molecule type" value="Genomic_DNA"/>
</dbReference>
<keyword evidence="1" id="KW-0812">Transmembrane</keyword>
<evidence type="ECO:0000256" key="1">
    <source>
        <dbReference type="SAM" id="Phobius"/>
    </source>
</evidence>
<evidence type="ECO:0000313" key="2">
    <source>
        <dbReference type="EMBL" id="AGL10858.1"/>
    </source>
</evidence>
<keyword evidence="2" id="KW-0934">Plastid</keyword>
<dbReference type="AlphaFoldDB" id="A0A023HHP8"/>
<dbReference type="RefSeq" id="YP_009019323.1">
    <property type="nucleotide sequence ID" value="NC_023775.1"/>
</dbReference>
<keyword evidence="1" id="KW-1133">Transmembrane helix</keyword>
<accession>A0A023HHP8</accession>
<evidence type="ECO:0008006" key="4">
    <source>
        <dbReference type="Google" id="ProtNLM"/>
    </source>
</evidence>
<reference evidence="3" key="2">
    <citation type="submission" date="2017-02" db="EMBL/GenBank/DDBJ databases">
        <title>Whole genome sequencing of photosynthetic microalga Auxenochlorella protothecoides UTEX 2341.</title>
        <authorList>
            <person name="Patelou M."/>
            <person name="Skliros D."/>
            <person name="Kalliampakou K.I."/>
            <person name="Ioannidis N.E."/>
            <person name="Papazi A."/>
            <person name="Katharios P."/>
            <person name="Kotzabasis K."/>
            <person name="Flemetakis E."/>
        </authorList>
    </citation>
    <scope>NUCLEOTIDE SEQUENCE</scope>
    <source>
        <strain evidence="3">UTEX 2341</strain>
    </source>
</reference>
<protein>
    <recommendedName>
        <fullName evidence="4">Protein-export membrane protein SecG</fullName>
    </recommendedName>
</protein>
<dbReference type="KEGG" id="apro:CP73_p067"/>